<dbReference type="STRING" id="49012.A0A0F7S0S5"/>
<feature type="compositionally biased region" description="Polar residues" evidence="9">
    <location>
        <begin position="694"/>
        <end position="716"/>
    </location>
</feature>
<feature type="compositionally biased region" description="Basic and acidic residues" evidence="9">
    <location>
        <begin position="684"/>
        <end position="693"/>
    </location>
</feature>
<dbReference type="GO" id="GO:0010521">
    <property type="term" value="F:telomerase inhibitor activity"/>
    <property type="evidence" value="ECO:0007669"/>
    <property type="project" value="TreeGrafter"/>
</dbReference>
<dbReference type="SMART" id="SM00976">
    <property type="entry name" value="Telo_bind"/>
    <property type="match status" value="1"/>
</dbReference>
<feature type="compositionally biased region" description="Low complexity" evidence="9">
    <location>
        <begin position="717"/>
        <end position="730"/>
    </location>
</feature>
<dbReference type="Proteomes" id="UP000242770">
    <property type="component" value="Unassembled WGS sequence"/>
</dbReference>
<dbReference type="Gene3D" id="2.40.50.140">
    <property type="entry name" value="Nucleic acid-binding proteins"/>
    <property type="match status" value="2"/>
</dbReference>
<dbReference type="AlphaFoldDB" id="A0A0F7S0S5"/>
<keyword evidence="8" id="KW-0539">Nucleus</keyword>
<sequence>MPRKRKGPKREASEGGDAPQQPPPPPAHSAVTGTSTEASAPVMIRNSSADSTTTPLAATATATTNKRMRLLAEAEEDRLGKLVGLERWIESVGHGRGAAVCIGGHLLQTNDSTEAFIVELSCVQPNDPSYHSNLSVTFNGELARKVSEPLLLIHRLGPPAIVYLSGFAAEAYPASSASLPRAIFNQEKAVLKMSPQPPSTDPTAPTSAIWIEQLATPPAFAPTTTATAQLARTVSAPAAHHAVASTSAAPSRPAAVPQPQPEPSPPSQLSDWFSTPAPTDRQAAEPNSIASASSSSLPAHPQPIESFTNNAVKSEPHAVSSSSTPSPRPGRAVSRQPSAAAASAPPPPQRRNAPNVKPRRMGNCLYTPMSMLRDGERASIIGVVIAAGDPRRSSSGTRDLSIKITIADASCLSGTGYAKELARSITVMLFAQQTERIPQNLAPGHIVAVRSVQIQMFSNKPQAVGKSAANWSWATYDPVSGDVRASSNFPLASHTPPECSADEMDHFRDMANWFSELQGVDANIATRSSRPTLKLQEVGENIFFDTVVEVLKVYTHTLAPDLYVTDYTNHTLFYRGNDKYLRLESDIPYPDETDGWGHVFQISLWDSHATIAEGLQTGDIIRIQNVRPKLNPRGLLTGGLGSSTDNGIKIRTLKPTDEARIDLEKRRARFMETLMAAEEDAFADRVEREHERASQQAQGPNHQAHQPEQGSDTVQDATAAAPSSVAEANSVDTRTTPVASDPVAAAQMSTSTTGFSGPSVRARTLVEASPVSSTQPPFPTPAQRQLRAAQEASPSKTGPGLSAPLGTSSHANSNSARDGLSFVETPDLKPNGLMGPPGVAVEERRPLIKCNAPASIPLTALADLPTTSLCPGMFKVKACIISTNPAKVEQWGRAECKACKRLVPLDQRFCIKCGDEEGESLSYCFRFAIMLEEVDAEFVARKQQHRILSGGVGSASETTLKKTTIPLLFHGRMAEVLLPCVDAKALYNGERSSIKTLKRFHNRLLHPNEYGKDPEQVLAVYSYPSQESGRTVRRFAALKELNCLYNPLDLL</sequence>
<feature type="compositionally biased region" description="Low complexity" evidence="9">
    <location>
        <begin position="317"/>
        <end position="343"/>
    </location>
</feature>
<gene>
    <name evidence="12" type="primary">SSCI09060.1</name>
    <name evidence="11" type="ORF">SPSC_05814</name>
</gene>
<feature type="compositionally biased region" description="Low complexity" evidence="9">
    <location>
        <begin position="239"/>
        <end position="255"/>
    </location>
</feature>
<reference evidence="11" key="1">
    <citation type="submission" date="2014-06" db="EMBL/GenBank/DDBJ databases">
        <authorList>
            <person name="Ju J."/>
            <person name="Zhang J."/>
        </authorList>
    </citation>
    <scope>NUCLEOTIDE SEQUENCE</scope>
    <source>
        <strain evidence="11">SscI8</strain>
    </source>
</reference>
<dbReference type="InterPro" id="IPR011564">
    <property type="entry name" value="Telomer_end-bd_POT1/Cdc13"/>
</dbReference>
<evidence type="ECO:0000256" key="8">
    <source>
        <dbReference type="ARBA" id="ARBA00023242"/>
    </source>
</evidence>
<dbReference type="EMBL" id="CCFA01000464">
    <property type="protein sequence ID" value="CDW95855.1"/>
    <property type="molecule type" value="Genomic_DNA"/>
</dbReference>
<evidence type="ECO:0000256" key="6">
    <source>
        <dbReference type="ARBA" id="ARBA00022895"/>
    </source>
</evidence>
<evidence type="ECO:0000256" key="1">
    <source>
        <dbReference type="ARBA" id="ARBA00004123"/>
    </source>
</evidence>
<dbReference type="PANTHER" id="PTHR14513:SF0">
    <property type="entry name" value="PROTECTION OF TELOMERES PROTEIN 1"/>
    <property type="match status" value="1"/>
</dbReference>
<dbReference type="OrthoDB" id="2186770at2759"/>
<dbReference type="CDD" id="cd04497">
    <property type="entry name" value="hPOT1_OB1_like"/>
    <property type="match status" value="1"/>
</dbReference>
<dbReference type="EMBL" id="LK056691">
    <property type="protein sequence ID" value="CDU25643.1"/>
    <property type="molecule type" value="Genomic_DNA"/>
</dbReference>
<dbReference type="GO" id="GO:0098505">
    <property type="term" value="F:G-rich strand telomeric DNA binding"/>
    <property type="evidence" value="ECO:0007669"/>
    <property type="project" value="TreeGrafter"/>
</dbReference>
<keyword evidence="7" id="KW-0238">DNA-binding</keyword>
<feature type="compositionally biased region" description="Pro residues" evidence="9">
    <location>
        <begin position="256"/>
        <end position="266"/>
    </location>
</feature>
<feature type="compositionally biased region" description="Low complexity" evidence="9">
    <location>
        <begin position="284"/>
        <end position="303"/>
    </location>
</feature>
<comment type="subcellular location">
    <subcellularLocation>
        <location evidence="2">Chromosome</location>
        <location evidence="2">Telomere</location>
    </subcellularLocation>
    <subcellularLocation>
        <location evidence="1">Nucleus</location>
    </subcellularLocation>
</comment>
<feature type="compositionally biased region" description="Polar residues" evidence="9">
    <location>
        <begin position="805"/>
        <end position="816"/>
    </location>
</feature>
<dbReference type="InterPro" id="IPR032042">
    <property type="entry name" value="POT1PC"/>
</dbReference>
<dbReference type="Pfam" id="PF16686">
    <property type="entry name" value="POT1PC"/>
    <property type="match status" value="1"/>
</dbReference>
<evidence type="ECO:0000259" key="10">
    <source>
        <dbReference type="SMART" id="SM00976"/>
    </source>
</evidence>
<evidence type="ECO:0000256" key="9">
    <source>
        <dbReference type="SAM" id="MobiDB-lite"/>
    </source>
</evidence>
<evidence type="ECO:0000256" key="5">
    <source>
        <dbReference type="ARBA" id="ARBA00022454"/>
    </source>
</evidence>
<proteinExistence type="inferred from homology"/>
<dbReference type="InterPro" id="IPR012340">
    <property type="entry name" value="NA-bd_OB-fold"/>
</dbReference>
<accession>A0A0F7S0S5</accession>
<dbReference type="GO" id="GO:0032210">
    <property type="term" value="P:regulation of telomere maintenance via telomerase"/>
    <property type="evidence" value="ECO:0007669"/>
    <property type="project" value="TreeGrafter"/>
</dbReference>
<reference evidence="12" key="2">
    <citation type="submission" date="2014-06" db="EMBL/GenBank/DDBJ databases">
        <authorList>
            <person name="Berkman J.Paul."/>
        </authorList>
    </citation>
    <scope>NUCLEOTIDE SEQUENCE [LARGE SCALE GENOMIC DNA]</scope>
</reference>
<evidence type="ECO:0000256" key="4">
    <source>
        <dbReference type="ARBA" id="ARBA00015253"/>
    </source>
</evidence>
<keyword evidence="13" id="KW-1185">Reference proteome</keyword>
<evidence type="ECO:0000256" key="3">
    <source>
        <dbReference type="ARBA" id="ARBA00008442"/>
    </source>
</evidence>
<dbReference type="InterPro" id="IPR028389">
    <property type="entry name" value="POT1"/>
</dbReference>
<evidence type="ECO:0000256" key="7">
    <source>
        <dbReference type="ARBA" id="ARBA00023125"/>
    </source>
</evidence>
<organism evidence="12 13">
    <name type="scientific">Sporisorium scitamineum</name>
    <dbReference type="NCBI Taxonomy" id="49012"/>
    <lineage>
        <taxon>Eukaryota</taxon>
        <taxon>Fungi</taxon>
        <taxon>Dikarya</taxon>
        <taxon>Basidiomycota</taxon>
        <taxon>Ustilaginomycotina</taxon>
        <taxon>Ustilaginomycetes</taxon>
        <taxon>Ustilaginales</taxon>
        <taxon>Ustilaginaceae</taxon>
        <taxon>Sporisorium</taxon>
    </lineage>
</organism>
<dbReference type="FunFam" id="2.40.50.140:FF:000990">
    <property type="match status" value="1"/>
</dbReference>
<dbReference type="GO" id="GO:0000783">
    <property type="term" value="C:nuclear telomere cap complex"/>
    <property type="evidence" value="ECO:0007669"/>
    <property type="project" value="TreeGrafter"/>
</dbReference>
<keyword evidence="6" id="KW-0779">Telomere</keyword>
<keyword evidence="5" id="KW-0158">Chromosome</keyword>
<protein>
    <recommendedName>
        <fullName evidence="4">Protection of telomeres protein 1</fullName>
    </recommendedName>
</protein>
<evidence type="ECO:0000256" key="2">
    <source>
        <dbReference type="ARBA" id="ARBA00004574"/>
    </source>
</evidence>
<evidence type="ECO:0000313" key="11">
    <source>
        <dbReference type="EMBL" id="CDU25643.1"/>
    </source>
</evidence>
<dbReference type="SUPFAM" id="SSF50249">
    <property type="entry name" value="Nucleic acid-binding proteins"/>
    <property type="match status" value="2"/>
</dbReference>
<feature type="domain" description="Telomeric single stranded DNA binding POT1/Cdc13" evidence="10">
    <location>
        <begin position="366"/>
        <end position="515"/>
    </location>
</feature>
<dbReference type="PANTHER" id="PTHR14513">
    <property type="entry name" value="PROTECTION OF TELOMERES 1"/>
    <property type="match status" value="1"/>
</dbReference>
<evidence type="ECO:0000313" key="13">
    <source>
        <dbReference type="Proteomes" id="UP000242770"/>
    </source>
</evidence>
<feature type="region of interest" description="Disordered" evidence="9">
    <location>
        <begin position="239"/>
        <end position="361"/>
    </location>
</feature>
<dbReference type="GO" id="GO:0016233">
    <property type="term" value="P:telomere capping"/>
    <property type="evidence" value="ECO:0007669"/>
    <property type="project" value="TreeGrafter"/>
</dbReference>
<comment type="similarity">
    <text evidence="3">Belongs to the telombin family.</text>
</comment>
<reference evidence="13" key="3">
    <citation type="submission" date="2014-06" db="EMBL/GenBank/DDBJ databases">
        <authorList>
            <person name="Berkman P.J."/>
        </authorList>
    </citation>
    <scope>NUCLEOTIDE SEQUENCE [LARGE SCALE GENOMIC DNA]</scope>
</reference>
<feature type="compositionally biased region" description="Polar residues" evidence="9">
    <location>
        <begin position="747"/>
        <end position="756"/>
    </location>
</feature>
<feature type="region of interest" description="Disordered" evidence="9">
    <location>
        <begin position="684"/>
        <end position="838"/>
    </location>
</feature>
<evidence type="ECO:0000313" key="12">
    <source>
        <dbReference type="EMBL" id="CDW95855.1"/>
    </source>
</evidence>
<feature type="region of interest" description="Disordered" evidence="9">
    <location>
        <begin position="1"/>
        <end position="40"/>
    </location>
</feature>
<name>A0A0F7S0S5_9BASI</name>
<dbReference type="Pfam" id="PF02765">
    <property type="entry name" value="POT1"/>
    <property type="match status" value="1"/>
</dbReference>